<keyword evidence="1" id="KW-0472">Membrane</keyword>
<gene>
    <name evidence="2" type="ORF">COO91_07761</name>
</gene>
<evidence type="ECO:0000313" key="3">
    <source>
        <dbReference type="Proteomes" id="UP000232003"/>
    </source>
</evidence>
<protein>
    <recommendedName>
        <fullName evidence="4">Transmembrane protein</fullName>
    </recommendedName>
</protein>
<sequence>MAIKKINSSLPLNKNLPRRGYAYLLIAALALVPIITSLWFSKCNSVTLQLKAWEIEYIFQKGACATPPDNQTGQPSAEQQK</sequence>
<organism evidence="2 3">
    <name type="scientific">Nostoc flagelliforme CCNUN1</name>
    <dbReference type="NCBI Taxonomy" id="2038116"/>
    <lineage>
        <taxon>Bacteria</taxon>
        <taxon>Bacillati</taxon>
        <taxon>Cyanobacteriota</taxon>
        <taxon>Cyanophyceae</taxon>
        <taxon>Nostocales</taxon>
        <taxon>Nostocaceae</taxon>
        <taxon>Nostoc</taxon>
    </lineage>
</organism>
<dbReference type="RefSeq" id="WP_100902027.1">
    <property type="nucleotide sequence ID" value="NZ_CAWNNC010000001.1"/>
</dbReference>
<dbReference type="KEGG" id="nfl:COO91_07761"/>
<dbReference type="AlphaFoldDB" id="A0A2K8T213"/>
<evidence type="ECO:0000256" key="1">
    <source>
        <dbReference type="SAM" id="Phobius"/>
    </source>
</evidence>
<dbReference type="EMBL" id="CP024785">
    <property type="protein sequence ID" value="AUB41699.1"/>
    <property type="molecule type" value="Genomic_DNA"/>
</dbReference>
<proteinExistence type="predicted"/>
<feature type="transmembrane region" description="Helical" evidence="1">
    <location>
        <begin position="21"/>
        <end position="40"/>
    </location>
</feature>
<evidence type="ECO:0008006" key="4">
    <source>
        <dbReference type="Google" id="ProtNLM"/>
    </source>
</evidence>
<accession>A0A2K8T213</accession>
<keyword evidence="1" id="KW-1133">Transmembrane helix</keyword>
<reference evidence="2 3" key="1">
    <citation type="submission" date="2017-11" db="EMBL/GenBank/DDBJ databases">
        <title>Complete genome of a free-living desiccation-tolerant cyanobacterium and its photosynthetic adaptation to extreme terrestrial habitat.</title>
        <authorList>
            <person name="Shang J."/>
        </authorList>
    </citation>
    <scope>NUCLEOTIDE SEQUENCE [LARGE SCALE GENOMIC DNA]</scope>
    <source>
        <strain evidence="2 3">CCNUN1</strain>
    </source>
</reference>
<evidence type="ECO:0000313" key="2">
    <source>
        <dbReference type="EMBL" id="AUB41699.1"/>
    </source>
</evidence>
<dbReference type="Proteomes" id="UP000232003">
    <property type="component" value="Chromosome"/>
</dbReference>
<name>A0A2K8T213_9NOSO</name>
<keyword evidence="1" id="KW-0812">Transmembrane</keyword>
<keyword evidence="3" id="KW-1185">Reference proteome</keyword>